<dbReference type="PROSITE" id="PS51257">
    <property type="entry name" value="PROKAR_LIPOPROTEIN"/>
    <property type="match status" value="1"/>
</dbReference>
<dbReference type="EMBL" id="JAPUBN010000015">
    <property type="protein sequence ID" value="MCZ2721846.1"/>
    <property type="molecule type" value="Genomic_DNA"/>
</dbReference>
<dbReference type="InterPro" id="IPR037185">
    <property type="entry name" value="EmrE-like"/>
</dbReference>
<protein>
    <submittedName>
        <fullName evidence="7">DMT family transporter</fullName>
    </submittedName>
</protein>
<dbReference type="Proteomes" id="UP001149719">
    <property type="component" value="Unassembled WGS sequence"/>
</dbReference>
<evidence type="ECO:0000256" key="1">
    <source>
        <dbReference type="ARBA" id="ARBA00004141"/>
    </source>
</evidence>
<evidence type="ECO:0000313" key="8">
    <source>
        <dbReference type="Proteomes" id="UP001149719"/>
    </source>
</evidence>
<evidence type="ECO:0000256" key="2">
    <source>
        <dbReference type="ARBA" id="ARBA00022692"/>
    </source>
</evidence>
<feature type="transmembrane region" description="Helical" evidence="5">
    <location>
        <begin position="77"/>
        <end position="95"/>
    </location>
</feature>
<evidence type="ECO:0000259" key="6">
    <source>
        <dbReference type="Pfam" id="PF00892"/>
    </source>
</evidence>
<organism evidence="7 8">
    <name type="scientific">Marinomonas phaeophyticola</name>
    <dbReference type="NCBI Taxonomy" id="3004091"/>
    <lineage>
        <taxon>Bacteria</taxon>
        <taxon>Pseudomonadati</taxon>
        <taxon>Pseudomonadota</taxon>
        <taxon>Gammaproteobacteria</taxon>
        <taxon>Oceanospirillales</taxon>
        <taxon>Oceanospirillaceae</taxon>
        <taxon>Marinomonas</taxon>
    </lineage>
</organism>
<feature type="transmembrane region" description="Helical" evidence="5">
    <location>
        <begin position="187"/>
        <end position="203"/>
    </location>
</feature>
<accession>A0ABT4JUC9</accession>
<proteinExistence type="predicted"/>
<dbReference type="SUPFAM" id="SSF103481">
    <property type="entry name" value="Multidrug resistance efflux transporter EmrE"/>
    <property type="match status" value="2"/>
</dbReference>
<feature type="transmembrane region" description="Helical" evidence="5">
    <location>
        <begin position="152"/>
        <end position="175"/>
    </location>
</feature>
<feature type="transmembrane region" description="Helical" evidence="5">
    <location>
        <begin position="35"/>
        <end position="56"/>
    </location>
</feature>
<keyword evidence="2 5" id="KW-0812">Transmembrane</keyword>
<evidence type="ECO:0000256" key="3">
    <source>
        <dbReference type="ARBA" id="ARBA00022989"/>
    </source>
</evidence>
<dbReference type="Pfam" id="PF00892">
    <property type="entry name" value="EamA"/>
    <property type="match status" value="2"/>
</dbReference>
<sequence length="297" mass="32335">MRLLFARLPLGLQYSLLSALGFSLMMSCVKLVSSYHIPVFEIIAARALISLLISYVDIKRKRIAVLGSNKMLLFTRGTVGSLALLCIYYSVTVMPLAEATILQYLHPVFTAALAVFLLKERLQFSTVVCLVFCLSGLLVMVSPNIATDTVTAYPIWGIIAAVVGSFGSAIAYIIVKKLSRVEDSSVIIFYFPLVALPLSLILLGDDFVMPNMESFILLVFVGLFTQIGQVGMTKAMQYEVASKVTAYSYIQVVFAMVFGILLFSEVPSVFTLVGGGLILTGAFINVFGGKSKKAMIQ</sequence>
<dbReference type="PANTHER" id="PTHR22911">
    <property type="entry name" value="ACYL-MALONYL CONDENSING ENZYME-RELATED"/>
    <property type="match status" value="1"/>
</dbReference>
<evidence type="ECO:0000256" key="4">
    <source>
        <dbReference type="ARBA" id="ARBA00023136"/>
    </source>
</evidence>
<feature type="transmembrane region" description="Helical" evidence="5">
    <location>
        <begin position="244"/>
        <end position="263"/>
    </location>
</feature>
<dbReference type="RefSeq" id="WP_269124978.1">
    <property type="nucleotide sequence ID" value="NZ_JAPUBN010000015.1"/>
</dbReference>
<feature type="domain" description="EamA" evidence="6">
    <location>
        <begin position="11"/>
        <end position="141"/>
    </location>
</feature>
<dbReference type="PANTHER" id="PTHR22911:SF6">
    <property type="entry name" value="SOLUTE CARRIER FAMILY 35 MEMBER G1"/>
    <property type="match status" value="1"/>
</dbReference>
<reference evidence="7" key="1">
    <citation type="submission" date="2022-12" db="EMBL/GenBank/DDBJ databases">
        <title>Marinomonas 15G1-11 sp. nov, isolated from marine algae.</title>
        <authorList>
            <person name="Butt M."/>
            <person name="Choi D.G."/>
            <person name="Kim J.M."/>
            <person name="Lee J.K."/>
            <person name="Baek J.H."/>
            <person name="Jeon C.O."/>
        </authorList>
    </citation>
    <scope>NUCLEOTIDE SEQUENCE</scope>
    <source>
        <strain evidence="7">15G1-11</strain>
    </source>
</reference>
<evidence type="ECO:0000256" key="5">
    <source>
        <dbReference type="SAM" id="Phobius"/>
    </source>
</evidence>
<feature type="transmembrane region" description="Helical" evidence="5">
    <location>
        <begin position="269"/>
        <end position="288"/>
    </location>
</feature>
<dbReference type="InterPro" id="IPR000620">
    <property type="entry name" value="EamA_dom"/>
</dbReference>
<feature type="transmembrane region" description="Helical" evidence="5">
    <location>
        <begin position="101"/>
        <end position="118"/>
    </location>
</feature>
<comment type="caution">
    <text evidence="7">The sequence shown here is derived from an EMBL/GenBank/DDBJ whole genome shotgun (WGS) entry which is preliminary data.</text>
</comment>
<comment type="subcellular location">
    <subcellularLocation>
        <location evidence="1">Membrane</location>
        <topology evidence="1">Multi-pass membrane protein</topology>
    </subcellularLocation>
</comment>
<feature type="transmembrane region" description="Helical" evidence="5">
    <location>
        <begin position="125"/>
        <end position="146"/>
    </location>
</feature>
<name>A0ABT4JUC9_9GAMM</name>
<evidence type="ECO:0000313" key="7">
    <source>
        <dbReference type="EMBL" id="MCZ2721846.1"/>
    </source>
</evidence>
<keyword evidence="8" id="KW-1185">Reference proteome</keyword>
<keyword evidence="4 5" id="KW-0472">Membrane</keyword>
<feature type="domain" description="EamA" evidence="6">
    <location>
        <begin position="156"/>
        <end position="286"/>
    </location>
</feature>
<gene>
    <name evidence="7" type="ORF">O1D97_09345</name>
</gene>
<feature type="transmembrane region" description="Helical" evidence="5">
    <location>
        <begin position="215"/>
        <end position="232"/>
    </location>
</feature>
<keyword evidence="3 5" id="KW-1133">Transmembrane helix</keyword>